<dbReference type="GO" id="GO:0000978">
    <property type="term" value="F:RNA polymerase II cis-regulatory region sequence-specific DNA binding"/>
    <property type="evidence" value="ECO:0007669"/>
    <property type="project" value="TreeGrafter"/>
</dbReference>
<keyword evidence="2" id="KW-0217">Developmental protein</keyword>
<sequence>MFNADRDVKFWRCEHQHSDVKCRGRHSAANVAKQQIVTGIKRRAAETMETPAATRAHALQQIPTPVMANLPTKNATKKDYNQKNIIVGNGVTAQNLKKKIISETELAQTELAQTELARRSWPDGVGQTELAQTEIIGVSGYCAEGSLLEGGFISPKMVEETPLNSSSQYSSLPFLLPSTSSSHTSLVPSYSPHSNRHPHNQPPANCPIFQASPLYFSSQYDLSSSYHPSSTFSNANTSTFNSLAATLLADSLNNFTSAGHGSGGKREMNNDNNSDNERLLSSSAAVPPFASSSSASFVGNNFEFTRKGRRERTSYNKEQLTILENTFKGTQYPDVHLREDLASRIQLAESRIQVWFKNRRAKFRQNKKNEELARKLAGFHQLATTGFPSGSTNDSPPPAEPTMAKSMSPVEAKSAHQRPTKTENSAPGEQPPSEAEETKRTKLPPGDCFSASSSFCPKLETQSLHAVAAASFPASLYSVSDSTTSLTMGGGYGTADWLAKAPWACPYQLPCPPAFYGYSPAVYSYGLSHYQNGGASSSSSVTVAGINENVASPGGQLEK</sequence>
<feature type="region of interest" description="Disordered" evidence="8">
    <location>
        <begin position="258"/>
        <end position="285"/>
    </location>
</feature>
<keyword evidence="5 6" id="KW-0539">Nucleus</keyword>
<keyword evidence="3 6" id="KW-0238">DNA-binding</keyword>
<dbReference type="Pfam" id="PF00046">
    <property type="entry name" value="Homeodomain"/>
    <property type="match status" value="1"/>
</dbReference>
<dbReference type="GO" id="GO:0000981">
    <property type="term" value="F:DNA-binding transcription factor activity, RNA polymerase II-specific"/>
    <property type="evidence" value="ECO:0007669"/>
    <property type="project" value="InterPro"/>
</dbReference>
<evidence type="ECO:0000256" key="3">
    <source>
        <dbReference type="ARBA" id="ARBA00023125"/>
    </source>
</evidence>
<feature type="domain" description="Homeobox" evidence="9">
    <location>
        <begin position="306"/>
        <end position="366"/>
    </location>
</feature>
<protein>
    <submittedName>
        <fullName evidence="11">Homeobox domain-containing protein</fullName>
    </submittedName>
</protein>
<evidence type="ECO:0000256" key="7">
    <source>
        <dbReference type="RuleBase" id="RU000682"/>
    </source>
</evidence>
<dbReference type="PROSITE" id="PS50071">
    <property type="entry name" value="HOMEOBOX_2"/>
    <property type="match status" value="1"/>
</dbReference>
<dbReference type="InterPro" id="IPR001356">
    <property type="entry name" value="HD"/>
</dbReference>
<dbReference type="PROSITE" id="PS00027">
    <property type="entry name" value="HOMEOBOX_1"/>
    <property type="match status" value="1"/>
</dbReference>
<dbReference type="Gene3D" id="1.10.10.60">
    <property type="entry name" value="Homeodomain-like"/>
    <property type="match status" value="1"/>
</dbReference>
<evidence type="ECO:0000313" key="10">
    <source>
        <dbReference type="Proteomes" id="UP000887572"/>
    </source>
</evidence>
<evidence type="ECO:0000256" key="6">
    <source>
        <dbReference type="PROSITE-ProRule" id="PRU00108"/>
    </source>
</evidence>
<feature type="DNA-binding region" description="Homeobox" evidence="6">
    <location>
        <begin position="308"/>
        <end position="367"/>
    </location>
</feature>
<dbReference type="CDD" id="cd00086">
    <property type="entry name" value="homeodomain"/>
    <property type="match status" value="1"/>
</dbReference>
<reference evidence="11" key="1">
    <citation type="submission" date="2022-11" db="UniProtKB">
        <authorList>
            <consortium name="WormBaseParasite"/>
        </authorList>
    </citation>
    <scope>IDENTIFICATION</scope>
</reference>
<dbReference type="AlphaFoldDB" id="A0A914GWZ1"/>
<proteinExistence type="predicted"/>
<organism evidence="10 11">
    <name type="scientific">Globodera rostochiensis</name>
    <name type="common">Golden nematode worm</name>
    <name type="synonym">Heterodera rostochiensis</name>
    <dbReference type="NCBI Taxonomy" id="31243"/>
    <lineage>
        <taxon>Eukaryota</taxon>
        <taxon>Metazoa</taxon>
        <taxon>Ecdysozoa</taxon>
        <taxon>Nematoda</taxon>
        <taxon>Chromadorea</taxon>
        <taxon>Rhabditida</taxon>
        <taxon>Tylenchina</taxon>
        <taxon>Tylenchomorpha</taxon>
        <taxon>Tylenchoidea</taxon>
        <taxon>Heteroderidae</taxon>
        <taxon>Heteroderinae</taxon>
        <taxon>Globodera</taxon>
    </lineage>
</organism>
<dbReference type="WBParaSite" id="Gr19_v10_g11165.t1">
    <property type="protein sequence ID" value="Gr19_v10_g11165.t1"/>
    <property type="gene ID" value="Gr19_v10_g11165"/>
</dbReference>
<evidence type="ECO:0000256" key="2">
    <source>
        <dbReference type="ARBA" id="ARBA00022473"/>
    </source>
</evidence>
<dbReference type="PANTHER" id="PTHR45793:SF5">
    <property type="entry name" value="HOMEOTIC PROTEIN OCELLILESS"/>
    <property type="match status" value="1"/>
</dbReference>
<keyword evidence="10" id="KW-1185">Reference proteome</keyword>
<comment type="subcellular location">
    <subcellularLocation>
        <location evidence="1 6 7">Nucleus</location>
    </subcellularLocation>
</comment>
<evidence type="ECO:0000313" key="11">
    <source>
        <dbReference type="WBParaSite" id="Gr19_v10_g11165.t1"/>
    </source>
</evidence>
<dbReference type="InterPro" id="IPR017970">
    <property type="entry name" value="Homeobox_CS"/>
</dbReference>
<evidence type="ECO:0000259" key="9">
    <source>
        <dbReference type="PROSITE" id="PS50071"/>
    </source>
</evidence>
<name>A0A914GWZ1_GLORO</name>
<dbReference type="PANTHER" id="PTHR45793">
    <property type="entry name" value="HOMEOBOX PROTEIN"/>
    <property type="match status" value="1"/>
</dbReference>
<feature type="region of interest" description="Disordered" evidence="8">
    <location>
        <begin position="383"/>
        <end position="446"/>
    </location>
</feature>
<feature type="compositionally biased region" description="Polar residues" evidence="8">
    <location>
        <begin position="383"/>
        <end position="394"/>
    </location>
</feature>
<dbReference type="SUPFAM" id="SSF46689">
    <property type="entry name" value="Homeodomain-like"/>
    <property type="match status" value="1"/>
</dbReference>
<evidence type="ECO:0000256" key="5">
    <source>
        <dbReference type="ARBA" id="ARBA00023242"/>
    </source>
</evidence>
<dbReference type="GO" id="GO:0005634">
    <property type="term" value="C:nucleus"/>
    <property type="evidence" value="ECO:0007669"/>
    <property type="project" value="UniProtKB-SubCell"/>
</dbReference>
<dbReference type="SMART" id="SM00389">
    <property type="entry name" value="HOX"/>
    <property type="match status" value="1"/>
</dbReference>
<dbReference type="Proteomes" id="UP000887572">
    <property type="component" value="Unplaced"/>
</dbReference>
<dbReference type="InterPro" id="IPR009057">
    <property type="entry name" value="Homeodomain-like_sf"/>
</dbReference>
<evidence type="ECO:0000256" key="4">
    <source>
        <dbReference type="ARBA" id="ARBA00023155"/>
    </source>
</evidence>
<keyword evidence="4 6" id="KW-0371">Homeobox</keyword>
<evidence type="ECO:0000256" key="1">
    <source>
        <dbReference type="ARBA" id="ARBA00004123"/>
    </source>
</evidence>
<accession>A0A914GWZ1</accession>
<evidence type="ECO:0000256" key="8">
    <source>
        <dbReference type="SAM" id="MobiDB-lite"/>
    </source>
</evidence>